<evidence type="ECO:0000313" key="4">
    <source>
        <dbReference type="Proteomes" id="UP000000763"/>
    </source>
</evidence>
<evidence type="ECO:0000313" key="3">
    <source>
        <dbReference type="EMBL" id="BAD28884.1"/>
    </source>
</evidence>
<proteinExistence type="predicted"/>
<dbReference type="EMBL" id="AP005004">
    <property type="protein sequence ID" value="BAD28248.1"/>
    <property type="molecule type" value="Genomic_DNA"/>
</dbReference>
<reference evidence="4" key="4">
    <citation type="journal article" date="2008" name="Nucleic Acids Res.">
        <title>The rice annotation project database (RAP-DB): 2008 update.</title>
        <authorList>
            <consortium name="The rice annotation project (RAP)"/>
        </authorList>
    </citation>
    <scope>GENOME REANNOTATION</scope>
    <source>
        <strain evidence="4">cv. Nipponbare</strain>
    </source>
</reference>
<accession>Q6ER36</accession>
<reference evidence="3" key="2">
    <citation type="submission" date="2002-08" db="EMBL/GenBank/DDBJ databases">
        <title>Oryza sativa nipponbare(GA3) genomic DNA, chromosome 2, BAC clone:OSJNBa0082C09.</title>
        <authorList>
            <person name="Sasaki T."/>
            <person name="Matsumoto T."/>
            <person name="Katayose Y."/>
        </authorList>
    </citation>
    <scope>NUCLEOTIDE SEQUENCE</scope>
</reference>
<dbReference type="AlphaFoldDB" id="Q6ER36"/>
<organism evidence="3 4">
    <name type="scientific">Oryza sativa subsp. japonica</name>
    <name type="common">Rice</name>
    <dbReference type="NCBI Taxonomy" id="39947"/>
    <lineage>
        <taxon>Eukaryota</taxon>
        <taxon>Viridiplantae</taxon>
        <taxon>Streptophyta</taxon>
        <taxon>Embryophyta</taxon>
        <taxon>Tracheophyta</taxon>
        <taxon>Spermatophyta</taxon>
        <taxon>Magnoliopsida</taxon>
        <taxon>Liliopsida</taxon>
        <taxon>Poales</taxon>
        <taxon>Poaceae</taxon>
        <taxon>BOP clade</taxon>
        <taxon>Oryzoideae</taxon>
        <taxon>Oryzeae</taxon>
        <taxon>Oryzinae</taxon>
        <taxon>Oryza</taxon>
        <taxon>Oryza sativa</taxon>
    </lineage>
</organism>
<dbReference type="EMBL" id="AP005613">
    <property type="protein sequence ID" value="BAD28884.1"/>
    <property type="molecule type" value="Genomic_DNA"/>
</dbReference>
<feature type="region of interest" description="Disordered" evidence="1">
    <location>
        <begin position="1"/>
        <end position="72"/>
    </location>
</feature>
<evidence type="ECO:0000256" key="1">
    <source>
        <dbReference type="SAM" id="MobiDB-lite"/>
    </source>
</evidence>
<feature type="compositionally biased region" description="Basic residues" evidence="1">
    <location>
        <begin position="13"/>
        <end position="26"/>
    </location>
</feature>
<reference evidence="2" key="1">
    <citation type="submission" date="2002-03" db="EMBL/GenBank/DDBJ databases">
        <title>Oryza sativa nipponbare(GA3) genomic DNA, chromosome 2, PAC clone:P0503B05.</title>
        <authorList>
            <person name="Sasaki T."/>
            <person name="Matsumoto T."/>
            <person name="Yamamoto K."/>
        </authorList>
    </citation>
    <scope>NUCLEOTIDE SEQUENCE</scope>
</reference>
<evidence type="ECO:0000313" key="2">
    <source>
        <dbReference type="EMBL" id="BAD28248.1"/>
    </source>
</evidence>
<reference evidence="4" key="3">
    <citation type="journal article" date="2005" name="Nature">
        <title>The map-based sequence of the rice genome.</title>
        <authorList>
            <consortium name="International rice genome sequencing project (IRGSP)"/>
            <person name="Matsumoto T."/>
            <person name="Wu J."/>
            <person name="Kanamori H."/>
            <person name="Katayose Y."/>
            <person name="Fujisawa M."/>
            <person name="Namiki N."/>
            <person name="Mizuno H."/>
            <person name="Yamamoto K."/>
            <person name="Antonio B.A."/>
            <person name="Baba T."/>
            <person name="Sakata K."/>
            <person name="Nagamura Y."/>
            <person name="Aoki H."/>
            <person name="Arikawa K."/>
            <person name="Arita K."/>
            <person name="Bito T."/>
            <person name="Chiden Y."/>
            <person name="Fujitsuka N."/>
            <person name="Fukunaka R."/>
            <person name="Hamada M."/>
            <person name="Harada C."/>
            <person name="Hayashi A."/>
            <person name="Hijishita S."/>
            <person name="Honda M."/>
            <person name="Hosokawa S."/>
            <person name="Ichikawa Y."/>
            <person name="Idonuma A."/>
            <person name="Iijima M."/>
            <person name="Ikeda M."/>
            <person name="Ikeno M."/>
            <person name="Ito K."/>
            <person name="Ito S."/>
            <person name="Ito T."/>
            <person name="Ito Y."/>
            <person name="Ito Y."/>
            <person name="Iwabuchi A."/>
            <person name="Kamiya K."/>
            <person name="Karasawa W."/>
            <person name="Kurita K."/>
            <person name="Katagiri S."/>
            <person name="Kikuta A."/>
            <person name="Kobayashi H."/>
            <person name="Kobayashi N."/>
            <person name="Machita K."/>
            <person name="Maehara T."/>
            <person name="Masukawa M."/>
            <person name="Mizubayashi T."/>
            <person name="Mukai Y."/>
            <person name="Nagasaki H."/>
            <person name="Nagata Y."/>
            <person name="Naito S."/>
            <person name="Nakashima M."/>
            <person name="Nakama Y."/>
            <person name="Nakamichi Y."/>
            <person name="Nakamura M."/>
            <person name="Meguro A."/>
            <person name="Negishi M."/>
            <person name="Ohta I."/>
            <person name="Ohta T."/>
            <person name="Okamoto M."/>
            <person name="Ono N."/>
            <person name="Saji S."/>
            <person name="Sakaguchi M."/>
            <person name="Sakai K."/>
            <person name="Shibata M."/>
            <person name="Shimokawa T."/>
            <person name="Song J."/>
            <person name="Takazaki Y."/>
            <person name="Terasawa K."/>
            <person name="Tsugane M."/>
            <person name="Tsuji K."/>
            <person name="Ueda S."/>
            <person name="Waki K."/>
            <person name="Yamagata H."/>
            <person name="Yamamoto M."/>
            <person name="Yamamoto S."/>
            <person name="Yamane H."/>
            <person name="Yoshiki S."/>
            <person name="Yoshihara R."/>
            <person name="Yukawa K."/>
            <person name="Zhong H."/>
            <person name="Yano M."/>
            <person name="Yuan Q."/>
            <person name="Ouyang S."/>
            <person name="Liu J."/>
            <person name="Jones K.M."/>
            <person name="Gansberger K."/>
            <person name="Moffat K."/>
            <person name="Hill J."/>
            <person name="Bera J."/>
            <person name="Fadrosh D."/>
            <person name="Jin S."/>
            <person name="Johri S."/>
            <person name="Kim M."/>
            <person name="Overton L."/>
            <person name="Reardon M."/>
            <person name="Tsitrin T."/>
            <person name="Vuong H."/>
            <person name="Weaver B."/>
            <person name="Ciecko A."/>
            <person name="Tallon L."/>
            <person name="Jackson J."/>
            <person name="Pai G."/>
            <person name="Aken S.V."/>
            <person name="Utterback T."/>
            <person name="Reidmuller S."/>
            <person name="Feldblyum T."/>
            <person name="Hsiao J."/>
            <person name="Zismann V."/>
            <person name="Iobst S."/>
            <person name="de Vazeille A.R."/>
            <person name="Buell C.R."/>
            <person name="Ying K."/>
            <person name="Li Y."/>
            <person name="Lu T."/>
            <person name="Huang Y."/>
            <person name="Zhao Q."/>
            <person name="Feng Q."/>
            <person name="Zhang L."/>
            <person name="Zhu J."/>
            <person name="Weng Q."/>
            <person name="Mu J."/>
            <person name="Lu Y."/>
            <person name="Fan D."/>
            <person name="Liu Y."/>
            <person name="Guan J."/>
            <person name="Zhang Y."/>
            <person name="Yu S."/>
            <person name="Liu X."/>
            <person name="Zhang Y."/>
            <person name="Hong G."/>
            <person name="Han B."/>
            <person name="Choisne N."/>
            <person name="Demange N."/>
            <person name="Orjeda G."/>
            <person name="Samain S."/>
            <person name="Cattolico L."/>
            <person name="Pelletier E."/>
            <person name="Couloux A."/>
            <person name="Segurens B."/>
            <person name="Wincker P."/>
            <person name="D'Hont A."/>
            <person name="Scarpelli C."/>
            <person name="Weissenbach J."/>
            <person name="Salanoubat M."/>
            <person name="Quetier F."/>
            <person name="Yu Y."/>
            <person name="Kim H.R."/>
            <person name="Rambo T."/>
            <person name="Currie J."/>
            <person name="Collura K."/>
            <person name="Luo M."/>
            <person name="Yang T."/>
            <person name="Ammiraju J.S.S."/>
            <person name="Engler F."/>
            <person name="Soderlund C."/>
            <person name="Wing R.A."/>
            <person name="Palmer L.E."/>
            <person name="de la Bastide M."/>
            <person name="Spiegel L."/>
            <person name="Nascimento L."/>
            <person name="Zutavern T."/>
            <person name="O'Shaughnessy A."/>
            <person name="Dike S."/>
            <person name="Dedhia N."/>
            <person name="Preston R."/>
            <person name="Balija V."/>
            <person name="McCombie W.R."/>
            <person name="Chow T."/>
            <person name="Chen H."/>
            <person name="Chung M."/>
            <person name="Chen C."/>
            <person name="Shaw J."/>
            <person name="Wu H."/>
            <person name="Hsiao K."/>
            <person name="Chao Y."/>
            <person name="Chu M."/>
            <person name="Cheng C."/>
            <person name="Hour A."/>
            <person name="Lee P."/>
            <person name="Lin S."/>
            <person name="Lin Y."/>
            <person name="Liou J."/>
            <person name="Liu S."/>
            <person name="Hsing Y."/>
            <person name="Raghuvanshi S."/>
            <person name="Mohanty A."/>
            <person name="Bharti A.K."/>
            <person name="Gaur A."/>
            <person name="Gupta V."/>
            <person name="Kumar D."/>
            <person name="Ravi V."/>
            <person name="Vij S."/>
            <person name="Kapur A."/>
            <person name="Khurana P."/>
            <person name="Khurana P."/>
            <person name="Khurana J.P."/>
            <person name="Tyagi A.K."/>
            <person name="Gaikwad K."/>
            <person name="Singh A."/>
            <person name="Dalal V."/>
            <person name="Srivastava S."/>
            <person name="Dixit A."/>
            <person name="Pal A.K."/>
            <person name="Ghazi I.A."/>
            <person name="Yadav M."/>
            <person name="Pandit A."/>
            <person name="Bhargava A."/>
            <person name="Sureshbabu K."/>
            <person name="Batra K."/>
            <person name="Sharma T.R."/>
            <person name="Mohapatra T."/>
            <person name="Singh N.K."/>
            <person name="Messing J."/>
            <person name="Nelson A.B."/>
            <person name="Fuks G."/>
            <person name="Kavchok S."/>
            <person name="Keizer G."/>
            <person name="Linton E."/>
            <person name="Llaca V."/>
            <person name="Song R."/>
            <person name="Tanyolac B."/>
            <person name="Young S."/>
            <person name="Ho-Il K."/>
            <person name="Hahn J.H."/>
            <person name="Sangsakoo G."/>
            <person name="Vanavichit A."/>
            <person name="de Mattos Luiz.A.T."/>
            <person name="Zimmer P.D."/>
            <person name="Malone G."/>
            <person name="Dellagostin O."/>
            <person name="de Oliveira A.C."/>
            <person name="Bevan M."/>
            <person name="Bancroft I."/>
            <person name="Minx P."/>
            <person name="Cordum H."/>
            <person name="Wilson R."/>
            <person name="Cheng Z."/>
            <person name="Jin W."/>
            <person name="Jiang J."/>
            <person name="Leong S.A."/>
            <person name="Iwama H."/>
            <person name="Gojobori T."/>
            <person name="Itoh T."/>
            <person name="Niimura Y."/>
            <person name="Fujii Y."/>
            <person name="Habara T."/>
            <person name="Sakai H."/>
            <person name="Sato Y."/>
            <person name="Wilson G."/>
            <person name="Kumar K."/>
            <person name="McCouch S."/>
            <person name="Juretic N."/>
            <person name="Hoen D."/>
            <person name="Wright S."/>
            <person name="Bruskiewich R."/>
            <person name="Bureau T."/>
            <person name="Miyao A."/>
            <person name="Hirochika H."/>
            <person name="Nishikawa T."/>
            <person name="Kadowaki K."/>
            <person name="Sugiura M."/>
            <person name="Burr B."/>
            <person name="Sasaki T."/>
        </authorList>
    </citation>
    <scope>NUCLEOTIDE SEQUENCE [LARGE SCALE GENOMIC DNA]</scope>
    <source>
        <strain evidence="4">cv. Nipponbare</strain>
    </source>
</reference>
<sequence length="131" mass="13644">MEGLTAGDDKARRLPYLRRNGKRWHRAREQHDAAADEDGEGDVEQDEELAQHRGGQVRSGGASVARTWPSSAPWRRRRCRAAAAAGGGGRRASSATALLLLAVVVGHRSALATVAAATLAAVAVAVGVATA</sequence>
<feature type="compositionally biased region" description="Acidic residues" evidence="1">
    <location>
        <begin position="35"/>
        <end position="48"/>
    </location>
</feature>
<dbReference type="Proteomes" id="UP000000763">
    <property type="component" value="Chromosome 2"/>
</dbReference>
<name>Q6ER36_ORYSJ</name>
<protein>
    <submittedName>
        <fullName evidence="3">Uncharacterized protein</fullName>
    </submittedName>
</protein>
<gene>
    <name evidence="3" type="ORF">OSJNBa0082C09.35</name>
    <name evidence="2" type="ORF">P0503B05.6</name>
</gene>